<name>A0A517STX9_9BACT</name>
<dbReference type="OrthoDB" id="67652at2"/>
<dbReference type="EMBL" id="CP036272">
    <property type="protein sequence ID" value="QDT59588.1"/>
    <property type="molecule type" value="Genomic_DNA"/>
</dbReference>
<gene>
    <name evidence="1" type="ORF">SV7mr_20970</name>
</gene>
<protein>
    <submittedName>
        <fullName evidence="1">Uncharacterized protein</fullName>
    </submittedName>
</protein>
<evidence type="ECO:0000313" key="2">
    <source>
        <dbReference type="Proteomes" id="UP000315003"/>
    </source>
</evidence>
<reference evidence="1 2" key="1">
    <citation type="submission" date="2019-02" db="EMBL/GenBank/DDBJ databases">
        <title>Deep-cultivation of Planctomycetes and their phenomic and genomic characterization uncovers novel biology.</title>
        <authorList>
            <person name="Wiegand S."/>
            <person name="Jogler M."/>
            <person name="Boedeker C."/>
            <person name="Pinto D."/>
            <person name="Vollmers J."/>
            <person name="Rivas-Marin E."/>
            <person name="Kohn T."/>
            <person name="Peeters S.H."/>
            <person name="Heuer A."/>
            <person name="Rast P."/>
            <person name="Oberbeckmann S."/>
            <person name="Bunk B."/>
            <person name="Jeske O."/>
            <person name="Meyerdierks A."/>
            <person name="Storesund J.E."/>
            <person name="Kallscheuer N."/>
            <person name="Luecker S."/>
            <person name="Lage O.M."/>
            <person name="Pohl T."/>
            <person name="Merkel B.J."/>
            <person name="Hornburger P."/>
            <person name="Mueller R.-W."/>
            <person name="Bruemmer F."/>
            <person name="Labrenz M."/>
            <person name="Spormann A.M."/>
            <person name="Op den Camp H."/>
            <person name="Overmann J."/>
            <person name="Amann R."/>
            <person name="Jetten M.S.M."/>
            <person name="Mascher T."/>
            <person name="Medema M.H."/>
            <person name="Devos D.P."/>
            <person name="Kaster A.-K."/>
            <person name="Ovreas L."/>
            <person name="Rohde M."/>
            <person name="Galperin M.Y."/>
            <person name="Jogler C."/>
        </authorList>
    </citation>
    <scope>NUCLEOTIDE SEQUENCE [LARGE SCALE GENOMIC DNA]</scope>
    <source>
        <strain evidence="1 2">SV_7m_r</strain>
    </source>
</reference>
<proteinExistence type="predicted"/>
<keyword evidence="2" id="KW-1185">Reference proteome</keyword>
<accession>A0A517STX9</accession>
<dbReference type="RefSeq" id="WP_145271562.1">
    <property type="nucleotide sequence ID" value="NZ_CP036272.1"/>
</dbReference>
<evidence type="ECO:0000313" key="1">
    <source>
        <dbReference type="EMBL" id="QDT59588.1"/>
    </source>
</evidence>
<dbReference type="AlphaFoldDB" id="A0A517STX9"/>
<dbReference type="Proteomes" id="UP000315003">
    <property type="component" value="Chromosome"/>
</dbReference>
<sequence length="236" mass="26699">MEILGQTFKGNVLDEMPAEWNAIEFKDCIFTGGGIGMKVRHVADRLVVRSVTAMNCTVDTVTVGPVVFENLHVENLKTTQHLWLPGCAFRSCVFRGKIGEVLQFDKADPMAPRTDKFNQQFIDDNEGIWSDVEWSLDISEAEFDDLDLRGVPGETVRINTLNQVCVDFGRSHIAQESGAFDELSGFAKMVMKNGLKRRKESKYNFVLTTNPSSRDYQEMSEFFEWLAKNDLLLTSP</sequence>
<organism evidence="1 2">
    <name type="scientific">Stieleria bergensis</name>
    <dbReference type="NCBI Taxonomy" id="2528025"/>
    <lineage>
        <taxon>Bacteria</taxon>
        <taxon>Pseudomonadati</taxon>
        <taxon>Planctomycetota</taxon>
        <taxon>Planctomycetia</taxon>
        <taxon>Pirellulales</taxon>
        <taxon>Pirellulaceae</taxon>
        <taxon>Stieleria</taxon>
    </lineage>
</organism>